<evidence type="ECO:0000256" key="1">
    <source>
        <dbReference type="SAM" id="MobiDB-lite"/>
    </source>
</evidence>
<protein>
    <submittedName>
        <fullName evidence="2">Uncharacterized protein</fullName>
    </submittedName>
</protein>
<comment type="caution">
    <text evidence="2">The sequence shown here is derived from an EMBL/GenBank/DDBJ whole genome shotgun (WGS) entry which is preliminary data.</text>
</comment>
<evidence type="ECO:0000313" key="3">
    <source>
        <dbReference type="Proteomes" id="UP001153365"/>
    </source>
</evidence>
<organism evidence="2 3">
    <name type="scientific">Phakopsora pachyrhizi</name>
    <name type="common">Asian soybean rust disease fungus</name>
    <dbReference type="NCBI Taxonomy" id="170000"/>
    <lineage>
        <taxon>Eukaryota</taxon>
        <taxon>Fungi</taxon>
        <taxon>Dikarya</taxon>
        <taxon>Basidiomycota</taxon>
        <taxon>Pucciniomycotina</taxon>
        <taxon>Pucciniomycetes</taxon>
        <taxon>Pucciniales</taxon>
        <taxon>Phakopsoraceae</taxon>
        <taxon>Phakopsora</taxon>
    </lineage>
</organism>
<dbReference type="EMBL" id="CALTRL010001480">
    <property type="protein sequence ID" value="CAH7672685.1"/>
    <property type="molecule type" value="Genomic_DNA"/>
</dbReference>
<keyword evidence="3" id="KW-1185">Reference proteome</keyword>
<dbReference type="Proteomes" id="UP001153365">
    <property type="component" value="Unassembled WGS sequence"/>
</dbReference>
<accession>A0AAV0AVV4</accession>
<feature type="compositionally biased region" description="Low complexity" evidence="1">
    <location>
        <begin position="40"/>
        <end position="50"/>
    </location>
</feature>
<name>A0AAV0AVV4_PHAPC</name>
<feature type="compositionally biased region" description="Pro residues" evidence="1">
    <location>
        <begin position="30"/>
        <end position="39"/>
    </location>
</feature>
<sequence>MRQATGEGRRRQGKRQREVGGEQGHTHLPLPLPPPPSPAPASLGPATADF</sequence>
<feature type="region of interest" description="Disordered" evidence="1">
    <location>
        <begin position="1"/>
        <end position="50"/>
    </location>
</feature>
<dbReference type="AlphaFoldDB" id="A0AAV0AVV4"/>
<proteinExistence type="predicted"/>
<evidence type="ECO:0000313" key="2">
    <source>
        <dbReference type="EMBL" id="CAH7672685.1"/>
    </source>
</evidence>
<gene>
    <name evidence="2" type="ORF">PPACK8108_LOCUS7507</name>
</gene>
<reference evidence="2" key="1">
    <citation type="submission" date="2022-06" db="EMBL/GenBank/DDBJ databases">
        <authorList>
            <consortium name="SYNGENTA / RWTH Aachen University"/>
        </authorList>
    </citation>
    <scope>NUCLEOTIDE SEQUENCE</scope>
</reference>
<feature type="compositionally biased region" description="Basic and acidic residues" evidence="1">
    <location>
        <begin position="7"/>
        <end position="20"/>
    </location>
</feature>